<dbReference type="GeneID" id="24821058"/>
<organism evidence="1 2">
    <name type="scientific">Nitrosopumilus adriaticus</name>
    <dbReference type="NCBI Taxonomy" id="1580092"/>
    <lineage>
        <taxon>Archaea</taxon>
        <taxon>Nitrososphaerota</taxon>
        <taxon>Nitrososphaeria</taxon>
        <taxon>Nitrosopumilales</taxon>
        <taxon>Nitrosopumilaceae</taxon>
        <taxon>Nitrosopumilus</taxon>
    </lineage>
</organism>
<reference evidence="2" key="1">
    <citation type="submission" date="2015-03" db="EMBL/GenBank/DDBJ databases">
        <title>Characterization of two novel Thaumarchaeota isolated from the Northern Adriatic Sea.</title>
        <authorList>
            <person name="Bayer B."/>
            <person name="Vojvoda J."/>
            <person name="Offre P."/>
            <person name="Srivastava A."/>
            <person name="Elisabeth N."/>
            <person name="Garcia J.A.L."/>
            <person name="Schleper C."/>
            <person name="Herndl G.J."/>
        </authorList>
    </citation>
    <scope>NUCLEOTIDE SEQUENCE [LARGE SCALE GENOMIC DNA]</scope>
    <source>
        <strain evidence="2">NF5</strain>
    </source>
</reference>
<dbReference type="RefSeq" id="WP_192828322.1">
    <property type="nucleotide sequence ID" value="NZ_CP011070.1"/>
</dbReference>
<gene>
    <name evidence="1" type="ORF">NADRNF5_1902</name>
</gene>
<dbReference type="STRING" id="1580092.NADRNF5_1902"/>
<sequence>MYLFFIIVPLILFPAFGESIPDYDKPYSPIFTDKPFYSWTDKIKMTIIAPSWNTDKDLIDSIGNTQDHPIKISTREHSLEPYRFTETDVNSGIFTAEVILTGFAHDVDGDGTIDTTPRTMGTGPTSGFLEVDRDSAVTISFEFADGVILTESAPVRWNAGTIQFTQEVYLLDEIVTVRIIDSDMNLNPEALDHIPIQISSDSDIAGFEVDGIETSESSGMFVATFSLSQSSTTSGSRLYSIPGDKISAKYDDYTLPKPYSVSDNLALETFALVDSSIPPIDRIDNLPIQFSDALGNSLESFSPDNSLQIVGTIVNPNEFDQKFVYLIQVKNENNIVESISWVQGELSSGQSLDVSQSWIPKNSGNYAIETFVWNSLGDPTVLAPIMSSLITVE</sequence>
<evidence type="ECO:0000313" key="2">
    <source>
        <dbReference type="Proteomes" id="UP000032408"/>
    </source>
</evidence>
<accession>A0A0D5C440</accession>
<proteinExistence type="predicted"/>
<dbReference type="Proteomes" id="UP000032408">
    <property type="component" value="Chromosome"/>
</dbReference>
<dbReference type="OrthoDB" id="12300at2157"/>
<dbReference type="AlphaFoldDB" id="A0A0D5C440"/>
<reference evidence="1 2" key="2">
    <citation type="journal article" date="2016" name="ISME J.">
        <title>Physiological and genomic characterization of two novel marine thaumarchaeal strains indicates niche differentiation.</title>
        <authorList>
            <person name="Bayer B."/>
            <person name="Vojvoda J."/>
            <person name="Offre P."/>
            <person name="Alves R.J."/>
            <person name="Elisabeth N.H."/>
            <person name="Garcia J.A."/>
            <person name="Volland J.M."/>
            <person name="Srivastava A."/>
            <person name="Schleper C."/>
            <person name="Herndl G.J."/>
        </authorList>
    </citation>
    <scope>NUCLEOTIDE SEQUENCE [LARGE SCALE GENOMIC DNA]</scope>
    <source>
        <strain evidence="1 2">NF5</strain>
    </source>
</reference>
<name>A0A0D5C440_9ARCH</name>
<dbReference type="HOGENOM" id="CLU_714957_0_0_2"/>
<keyword evidence="2" id="KW-1185">Reference proteome</keyword>
<protein>
    <submittedName>
        <fullName evidence="1">Uncharacterized protein</fullName>
    </submittedName>
</protein>
<dbReference type="KEGG" id="nin:NADRNF5_1902"/>
<dbReference type="EMBL" id="CP011070">
    <property type="protein sequence ID" value="AJW71579.1"/>
    <property type="molecule type" value="Genomic_DNA"/>
</dbReference>
<evidence type="ECO:0000313" key="1">
    <source>
        <dbReference type="EMBL" id="AJW71579.1"/>
    </source>
</evidence>